<evidence type="ECO:0000313" key="1">
    <source>
        <dbReference type="EMBL" id="QPI50711.1"/>
    </source>
</evidence>
<dbReference type="Proteomes" id="UP000662888">
    <property type="component" value="Chromosome"/>
</dbReference>
<sequence length="253" mass="28510">MTIDLRCDEHDMRKIESLLLDHDIARSDFRGELYDWLGNSFDGVWLELKGRQPVRLNTETSARLFMIPDRSTVRVLNVNEDGNAPAGTKIHFVNSFVPDDEQNSVVVFSLEKTPGVWSAALHIGRMKLRPDAPARLCTVAFGMMAVTAYRLGFDHIQLYAAGRGPLHQTDPDAYIGYRVWPKFGFDAPVNAAEMSGHPLASMHGLRTVQEVLARTPQWWDACGSGRPMQFDVSPTSRSWSILINYLWTTLADF</sequence>
<name>A0AA48WDW5_9BURK</name>
<evidence type="ECO:0000313" key="2">
    <source>
        <dbReference type="Proteomes" id="UP000662888"/>
    </source>
</evidence>
<dbReference type="RefSeq" id="WP_206090390.1">
    <property type="nucleotide sequence ID" value="NZ_CP065053.1"/>
</dbReference>
<dbReference type="EMBL" id="CP065053">
    <property type="protein sequence ID" value="QPI50711.1"/>
    <property type="molecule type" value="Genomic_DNA"/>
</dbReference>
<keyword evidence="2" id="KW-1185">Reference proteome</keyword>
<evidence type="ECO:0008006" key="3">
    <source>
        <dbReference type="Google" id="ProtNLM"/>
    </source>
</evidence>
<gene>
    <name evidence="1" type="ORF">IV454_03770</name>
</gene>
<organism evidence="1 2">
    <name type="scientific">Massilia antarctica</name>
    <dbReference type="NCBI Taxonomy" id="2765360"/>
    <lineage>
        <taxon>Bacteria</taxon>
        <taxon>Pseudomonadati</taxon>
        <taxon>Pseudomonadota</taxon>
        <taxon>Betaproteobacteria</taxon>
        <taxon>Burkholderiales</taxon>
        <taxon>Oxalobacteraceae</taxon>
        <taxon>Telluria group</taxon>
        <taxon>Massilia</taxon>
    </lineage>
</organism>
<reference evidence="1 2" key="1">
    <citation type="submission" date="2020-11" db="EMBL/GenBank/DDBJ databases">
        <authorList>
            <person name="Sun Q."/>
        </authorList>
    </citation>
    <scope>NUCLEOTIDE SEQUENCE [LARGE SCALE GENOMIC DNA]</scope>
    <source>
        <strain evidence="1 2">P8398</strain>
    </source>
</reference>
<protein>
    <recommendedName>
        <fullName evidence="3">GNAT family N-acetyltransferase</fullName>
    </recommendedName>
</protein>
<proteinExistence type="predicted"/>
<accession>A0AA48WDW5</accession>